<keyword evidence="2" id="KW-0472">Membrane</keyword>
<keyword evidence="4" id="KW-1185">Reference proteome</keyword>
<accession>A0A195E5E7</accession>
<sequence>MAKREREEDRATNAKERNTKRRRKRREWAHEEKEKYGGKEVEKGRGTSPLKFNLAGRSGAERSTRPVRPTGPSVALFLSLLLRLCFFFSAFHVGFSIPIQRGASEPNYYDSSPPDSVGPFDLPPFSMIPRYLGRLCCPGWFGGGTLVQ</sequence>
<name>A0A195E5E7_9HYME</name>
<feature type="compositionally biased region" description="Basic and acidic residues" evidence="1">
    <location>
        <begin position="28"/>
        <end position="45"/>
    </location>
</feature>
<feature type="transmembrane region" description="Helical" evidence="2">
    <location>
        <begin position="74"/>
        <end position="95"/>
    </location>
</feature>
<proteinExistence type="predicted"/>
<evidence type="ECO:0000313" key="4">
    <source>
        <dbReference type="Proteomes" id="UP000078492"/>
    </source>
</evidence>
<feature type="compositionally biased region" description="Basic and acidic residues" evidence="1">
    <location>
        <begin position="1"/>
        <end position="17"/>
    </location>
</feature>
<feature type="compositionally biased region" description="Basic residues" evidence="1">
    <location>
        <begin position="18"/>
        <end position="27"/>
    </location>
</feature>
<organism evidence="3 4">
    <name type="scientific">Trachymyrmex cornetzi</name>
    <dbReference type="NCBI Taxonomy" id="471704"/>
    <lineage>
        <taxon>Eukaryota</taxon>
        <taxon>Metazoa</taxon>
        <taxon>Ecdysozoa</taxon>
        <taxon>Arthropoda</taxon>
        <taxon>Hexapoda</taxon>
        <taxon>Insecta</taxon>
        <taxon>Pterygota</taxon>
        <taxon>Neoptera</taxon>
        <taxon>Endopterygota</taxon>
        <taxon>Hymenoptera</taxon>
        <taxon>Apocrita</taxon>
        <taxon>Aculeata</taxon>
        <taxon>Formicoidea</taxon>
        <taxon>Formicidae</taxon>
        <taxon>Myrmicinae</taxon>
        <taxon>Trachymyrmex</taxon>
    </lineage>
</organism>
<reference evidence="3 4" key="1">
    <citation type="submission" date="2015-09" db="EMBL/GenBank/DDBJ databases">
        <title>Trachymyrmex cornetzi WGS genome.</title>
        <authorList>
            <person name="Nygaard S."/>
            <person name="Hu H."/>
            <person name="Boomsma J."/>
            <person name="Zhang G."/>
        </authorList>
    </citation>
    <scope>NUCLEOTIDE SEQUENCE [LARGE SCALE GENOMIC DNA]</scope>
    <source>
        <strain evidence="3">Tcor2-1</strain>
        <tissue evidence="3">Whole body</tissue>
    </source>
</reference>
<evidence type="ECO:0000256" key="1">
    <source>
        <dbReference type="SAM" id="MobiDB-lite"/>
    </source>
</evidence>
<feature type="region of interest" description="Disordered" evidence="1">
    <location>
        <begin position="1"/>
        <end position="69"/>
    </location>
</feature>
<protein>
    <recommendedName>
        <fullName evidence="5">Transmembrane protein</fullName>
    </recommendedName>
</protein>
<dbReference type="Proteomes" id="UP000078492">
    <property type="component" value="Unassembled WGS sequence"/>
</dbReference>
<keyword evidence="2" id="KW-1133">Transmembrane helix</keyword>
<evidence type="ECO:0000256" key="2">
    <source>
        <dbReference type="SAM" id="Phobius"/>
    </source>
</evidence>
<gene>
    <name evidence="3" type="ORF">ALC57_07288</name>
</gene>
<dbReference type="EMBL" id="KQ979608">
    <property type="protein sequence ID" value="KYN20383.1"/>
    <property type="molecule type" value="Genomic_DNA"/>
</dbReference>
<dbReference type="AlphaFoldDB" id="A0A195E5E7"/>
<evidence type="ECO:0008006" key="5">
    <source>
        <dbReference type="Google" id="ProtNLM"/>
    </source>
</evidence>
<evidence type="ECO:0000313" key="3">
    <source>
        <dbReference type="EMBL" id="KYN20383.1"/>
    </source>
</evidence>
<keyword evidence="2" id="KW-0812">Transmembrane</keyword>